<proteinExistence type="predicted"/>
<evidence type="ECO:0000313" key="1">
    <source>
        <dbReference type="EMBL" id="MFC4026907.1"/>
    </source>
</evidence>
<dbReference type="PROSITE" id="PS51257">
    <property type="entry name" value="PROKAR_LIPOPROTEIN"/>
    <property type="match status" value="1"/>
</dbReference>
<dbReference type="Proteomes" id="UP001595793">
    <property type="component" value="Unassembled WGS sequence"/>
</dbReference>
<evidence type="ECO:0000313" key="2">
    <source>
        <dbReference type="Proteomes" id="UP001595793"/>
    </source>
</evidence>
<organism evidence="1 2">
    <name type="scientific">Zunongwangia endophytica</name>
    <dbReference type="NCBI Taxonomy" id="1808945"/>
    <lineage>
        <taxon>Bacteria</taxon>
        <taxon>Pseudomonadati</taxon>
        <taxon>Bacteroidota</taxon>
        <taxon>Flavobacteriia</taxon>
        <taxon>Flavobacteriales</taxon>
        <taxon>Flavobacteriaceae</taxon>
        <taxon>Zunongwangia</taxon>
    </lineage>
</organism>
<keyword evidence="2" id="KW-1185">Reference proteome</keyword>
<reference evidence="2" key="1">
    <citation type="journal article" date="2019" name="Int. J. Syst. Evol. Microbiol.">
        <title>The Global Catalogue of Microorganisms (GCM) 10K type strain sequencing project: providing services to taxonomists for standard genome sequencing and annotation.</title>
        <authorList>
            <consortium name="The Broad Institute Genomics Platform"/>
            <consortium name="The Broad Institute Genome Sequencing Center for Infectious Disease"/>
            <person name="Wu L."/>
            <person name="Ma J."/>
        </authorList>
    </citation>
    <scope>NUCLEOTIDE SEQUENCE [LARGE SCALE GENOMIC DNA]</scope>
    <source>
        <strain evidence="2">CECT 9128</strain>
    </source>
</reference>
<sequence>MKNFRLSLIVLILFTFSCSSDDEEEFYTKDFEINEFPQEWKLVRSISGFDREVSEGEELSTTQVYKFNKDQIFVKKVILDQETYIGEGVYELVEDDQGRWWFYLTYTKKGGAVDSCLAESDKEQLYFNTETVELQGGSPECDGPLLYFKRIK</sequence>
<protein>
    <recommendedName>
        <fullName evidence="3">Lipocalin-like domain-containing protein</fullName>
    </recommendedName>
</protein>
<comment type="caution">
    <text evidence="1">The sequence shown here is derived from an EMBL/GenBank/DDBJ whole genome shotgun (WGS) entry which is preliminary data.</text>
</comment>
<gene>
    <name evidence="1" type="ORF">ACFOS1_05785</name>
</gene>
<dbReference type="RefSeq" id="WP_290235434.1">
    <property type="nucleotide sequence ID" value="NZ_JAUFPZ010000002.1"/>
</dbReference>
<dbReference type="EMBL" id="JBHSAS010000006">
    <property type="protein sequence ID" value="MFC4026907.1"/>
    <property type="molecule type" value="Genomic_DNA"/>
</dbReference>
<evidence type="ECO:0008006" key="3">
    <source>
        <dbReference type="Google" id="ProtNLM"/>
    </source>
</evidence>
<name>A0ABV8H7U6_9FLAO</name>
<accession>A0ABV8H7U6</accession>